<dbReference type="InterPro" id="IPR037185">
    <property type="entry name" value="EmrE-like"/>
</dbReference>
<comment type="caution">
    <text evidence="8">The sequence shown here is derived from an EMBL/GenBank/DDBJ whole genome shotgun (WGS) entry which is preliminary data.</text>
</comment>
<sequence>MVQNRPMFEPRPFLDSKAFLILVMLCASWGVQQVMVKVALPTFPPITQTALRSGIAGIVMLVVALRRPKAGLLVRYGTLKWGLLLGSVFAAEFAVLNIGLQWTDASRASVLFYTSPLMVALAAQWLLPHERLAPVQWVGLVVTFLGVVVVMNSKAASSSESRLLGDGLVLLAAAGWTTSTMLIKTTPLARISPEKILVYQLVVSAILLGVAALMFGEHITWPPAPIALASVAMQAIWVASFTYVLWFAMLAAYPASRLQGATSMTPLFGVLAAVVFLGEPLRPSFGVAVALVIAGLLLLNLGPVLFRRRG</sequence>
<evidence type="ECO:0000256" key="6">
    <source>
        <dbReference type="SAM" id="Phobius"/>
    </source>
</evidence>
<keyword evidence="3 6" id="KW-0812">Transmembrane</keyword>
<comment type="subcellular location">
    <subcellularLocation>
        <location evidence="1">Membrane</location>
        <topology evidence="1">Multi-pass membrane protein</topology>
    </subcellularLocation>
</comment>
<feature type="transmembrane region" description="Helical" evidence="6">
    <location>
        <begin position="78"/>
        <end position="98"/>
    </location>
</feature>
<evidence type="ECO:0000259" key="7">
    <source>
        <dbReference type="Pfam" id="PF00892"/>
    </source>
</evidence>
<dbReference type="Pfam" id="PF00892">
    <property type="entry name" value="EamA"/>
    <property type="match status" value="2"/>
</dbReference>
<feature type="transmembrane region" description="Helical" evidence="6">
    <location>
        <begin position="196"/>
        <end position="215"/>
    </location>
</feature>
<dbReference type="GO" id="GO:0016020">
    <property type="term" value="C:membrane"/>
    <property type="evidence" value="ECO:0007669"/>
    <property type="project" value="UniProtKB-SubCell"/>
</dbReference>
<evidence type="ECO:0000256" key="1">
    <source>
        <dbReference type="ARBA" id="ARBA00004141"/>
    </source>
</evidence>
<accession>A0A6A7XYR7</accession>
<keyword evidence="5 6" id="KW-0472">Membrane</keyword>
<evidence type="ECO:0000313" key="8">
    <source>
        <dbReference type="EMBL" id="MQT11834.1"/>
    </source>
</evidence>
<name>A0A6A7XYR7_9HYPH</name>
<keyword evidence="9" id="KW-1185">Reference proteome</keyword>
<keyword evidence="4 6" id="KW-1133">Transmembrane helix</keyword>
<reference evidence="8 9" key="1">
    <citation type="submission" date="2019-09" db="EMBL/GenBank/DDBJ databases">
        <title>Segnochrobactrum spirostomi gen. nov., sp. nov., isolated from the ciliate Spirostomum cf. yagiui and description of a novel family, Segnochrobactraceae fam. nov. within the order Rhizobiales of the class Alphaproteobacteria.</title>
        <authorList>
            <person name="Akter S."/>
            <person name="Shazib S.U.A."/>
            <person name="Shin M.K."/>
        </authorList>
    </citation>
    <scope>NUCLEOTIDE SEQUENCE [LARGE SCALE GENOMIC DNA]</scope>
    <source>
        <strain evidence="8 9">Sp-1</strain>
    </source>
</reference>
<feature type="domain" description="EamA" evidence="7">
    <location>
        <begin position="164"/>
        <end position="300"/>
    </location>
</feature>
<evidence type="ECO:0000256" key="2">
    <source>
        <dbReference type="ARBA" id="ARBA00007362"/>
    </source>
</evidence>
<evidence type="ECO:0000256" key="4">
    <source>
        <dbReference type="ARBA" id="ARBA00022989"/>
    </source>
</evidence>
<feature type="transmembrane region" description="Helical" evidence="6">
    <location>
        <begin position="260"/>
        <end position="278"/>
    </location>
</feature>
<dbReference type="AlphaFoldDB" id="A0A6A7XYR7"/>
<comment type="similarity">
    <text evidence="2">Belongs to the EamA transporter family.</text>
</comment>
<dbReference type="SUPFAM" id="SSF103481">
    <property type="entry name" value="Multidrug resistance efflux transporter EmrE"/>
    <property type="match status" value="2"/>
</dbReference>
<dbReference type="InterPro" id="IPR000620">
    <property type="entry name" value="EamA_dom"/>
</dbReference>
<evidence type="ECO:0000256" key="5">
    <source>
        <dbReference type="ARBA" id="ARBA00023136"/>
    </source>
</evidence>
<dbReference type="PANTHER" id="PTHR32322:SF2">
    <property type="entry name" value="EAMA DOMAIN-CONTAINING PROTEIN"/>
    <property type="match status" value="1"/>
</dbReference>
<feature type="transmembrane region" description="Helical" evidence="6">
    <location>
        <begin position="110"/>
        <end position="127"/>
    </location>
</feature>
<organism evidence="8 9">
    <name type="scientific">Segnochrobactrum spirostomi</name>
    <dbReference type="NCBI Taxonomy" id="2608987"/>
    <lineage>
        <taxon>Bacteria</taxon>
        <taxon>Pseudomonadati</taxon>
        <taxon>Pseudomonadota</taxon>
        <taxon>Alphaproteobacteria</taxon>
        <taxon>Hyphomicrobiales</taxon>
        <taxon>Segnochrobactraceae</taxon>
        <taxon>Segnochrobactrum</taxon>
    </lineage>
</organism>
<evidence type="ECO:0000256" key="3">
    <source>
        <dbReference type="ARBA" id="ARBA00022692"/>
    </source>
</evidence>
<feature type="transmembrane region" description="Helical" evidence="6">
    <location>
        <begin position="235"/>
        <end position="253"/>
    </location>
</feature>
<feature type="domain" description="EamA" evidence="7">
    <location>
        <begin position="19"/>
        <end position="151"/>
    </location>
</feature>
<dbReference type="InterPro" id="IPR050638">
    <property type="entry name" value="AA-Vitamin_Transporters"/>
</dbReference>
<feature type="transmembrane region" description="Helical" evidence="6">
    <location>
        <begin position="284"/>
        <end position="306"/>
    </location>
</feature>
<protein>
    <submittedName>
        <fullName evidence="8">DMT family transporter</fullName>
    </submittedName>
</protein>
<dbReference type="PANTHER" id="PTHR32322">
    <property type="entry name" value="INNER MEMBRANE TRANSPORTER"/>
    <property type="match status" value="1"/>
</dbReference>
<proteinExistence type="inferred from homology"/>
<gene>
    <name evidence="8" type="ORF">F0357_03915</name>
</gene>
<dbReference type="EMBL" id="VWNA01000001">
    <property type="protein sequence ID" value="MQT11834.1"/>
    <property type="molecule type" value="Genomic_DNA"/>
</dbReference>
<dbReference type="Proteomes" id="UP000332515">
    <property type="component" value="Unassembled WGS sequence"/>
</dbReference>
<feature type="transmembrane region" description="Helical" evidence="6">
    <location>
        <begin position="163"/>
        <end position="184"/>
    </location>
</feature>
<feature type="transmembrane region" description="Helical" evidence="6">
    <location>
        <begin position="49"/>
        <end position="66"/>
    </location>
</feature>
<feature type="transmembrane region" description="Helical" evidence="6">
    <location>
        <begin position="134"/>
        <end position="151"/>
    </location>
</feature>
<evidence type="ECO:0000313" key="9">
    <source>
        <dbReference type="Proteomes" id="UP000332515"/>
    </source>
</evidence>